<dbReference type="InterPro" id="IPR031155">
    <property type="entry name" value="DUR"/>
</dbReference>
<dbReference type="AlphaFoldDB" id="A0A4Y1RF80"/>
<feature type="transmembrane region" description="Helical" evidence="2">
    <location>
        <begin position="12"/>
        <end position="31"/>
    </location>
</feature>
<protein>
    <submittedName>
        <fullName evidence="3">Uncharacterized protein</fullName>
    </submittedName>
</protein>
<evidence type="ECO:0000256" key="2">
    <source>
        <dbReference type="SAM" id="Phobius"/>
    </source>
</evidence>
<keyword evidence="2" id="KW-1133">Transmembrane helix</keyword>
<feature type="non-terminal residue" evidence="3">
    <location>
        <position position="1"/>
    </location>
</feature>
<organism evidence="3">
    <name type="scientific">Prunus dulcis</name>
    <name type="common">Almond</name>
    <name type="synonym">Amygdalus dulcis</name>
    <dbReference type="NCBI Taxonomy" id="3755"/>
    <lineage>
        <taxon>Eukaryota</taxon>
        <taxon>Viridiplantae</taxon>
        <taxon>Streptophyta</taxon>
        <taxon>Embryophyta</taxon>
        <taxon>Tracheophyta</taxon>
        <taxon>Spermatophyta</taxon>
        <taxon>Magnoliopsida</taxon>
        <taxon>eudicotyledons</taxon>
        <taxon>Gunneridae</taxon>
        <taxon>Pentapetalae</taxon>
        <taxon>rosids</taxon>
        <taxon>fabids</taxon>
        <taxon>Rosales</taxon>
        <taxon>Rosaceae</taxon>
        <taxon>Amygdaloideae</taxon>
        <taxon>Amygdaleae</taxon>
        <taxon>Prunus</taxon>
    </lineage>
</organism>
<evidence type="ECO:0000313" key="3">
    <source>
        <dbReference type="EMBL" id="BBH02723.1"/>
    </source>
</evidence>
<dbReference type="PANTHER" id="PTHR46154:SF4">
    <property type="entry name" value="UREA ACTIVE TRANSPORTER"/>
    <property type="match status" value="1"/>
</dbReference>
<feature type="non-terminal residue" evidence="3">
    <location>
        <position position="116"/>
    </location>
</feature>
<feature type="transmembrane region" description="Helical" evidence="2">
    <location>
        <begin position="70"/>
        <end position="98"/>
    </location>
</feature>
<gene>
    <name evidence="3" type="ORF">Prudu_013385</name>
</gene>
<dbReference type="GO" id="GO:0005886">
    <property type="term" value="C:plasma membrane"/>
    <property type="evidence" value="ECO:0007669"/>
    <property type="project" value="TreeGrafter"/>
</dbReference>
<dbReference type="EMBL" id="AP019301">
    <property type="protein sequence ID" value="BBH02723.1"/>
    <property type="molecule type" value="Genomic_DNA"/>
</dbReference>
<dbReference type="PANTHER" id="PTHR46154">
    <property type="match status" value="1"/>
</dbReference>
<evidence type="ECO:0000256" key="1">
    <source>
        <dbReference type="ARBA" id="ARBA00022448"/>
    </source>
</evidence>
<accession>A0A4Y1RF80</accession>
<sequence length="116" mass="12418">IESNLSLKDKRAAGGAVLKALLLTLFMASSWSQCPPFEFSSKYYHVAGDGGGCVRQTSFFGGKPVLNQGVGYSVILGFGAFFAVFTSFLVLLFGIIAIEIKRKAPHAHTVCEIVKA</sequence>
<keyword evidence="2" id="KW-0812">Transmembrane</keyword>
<keyword evidence="1" id="KW-0813">Transport</keyword>
<name>A0A4Y1RF80_PRUDU</name>
<keyword evidence="2" id="KW-0472">Membrane</keyword>
<proteinExistence type="predicted"/>
<reference evidence="3" key="1">
    <citation type="journal article" date="2019" name="Science">
        <title>Mutation of a bHLH transcription factor allowed almond domestication.</title>
        <authorList>
            <person name="Sanchez-Perez R."/>
            <person name="Pavan S."/>
            <person name="Mazzeo R."/>
            <person name="Moldovan C."/>
            <person name="Aiese Cigliano R."/>
            <person name="Del Cueto J."/>
            <person name="Ricciardi F."/>
            <person name="Lotti C."/>
            <person name="Ricciardi L."/>
            <person name="Dicenta F."/>
            <person name="Lopez-Marques R.L."/>
            <person name="Lindberg Moller B."/>
        </authorList>
    </citation>
    <scope>NUCLEOTIDE SEQUENCE</scope>
</reference>
<dbReference type="GO" id="GO:0015204">
    <property type="term" value="F:urea transmembrane transporter activity"/>
    <property type="evidence" value="ECO:0007669"/>
    <property type="project" value="InterPro"/>
</dbReference>